<evidence type="ECO:0000256" key="7">
    <source>
        <dbReference type="ARBA" id="ARBA00023136"/>
    </source>
</evidence>
<accession>A0A6L2JR21</accession>
<evidence type="ECO:0000256" key="3">
    <source>
        <dbReference type="ARBA" id="ARBA00022496"/>
    </source>
</evidence>
<proteinExistence type="inferred from homology"/>
<dbReference type="GO" id="GO:0030026">
    <property type="term" value="P:intracellular manganese ion homeostasis"/>
    <property type="evidence" value="ECO:0007669"/>
    <property type="project" value="InterPro"/>
</dbReference>
<feature type="transmembrane region" description="Helical" evidence="9">
    <location>
        <begin position="468"/>
        <end position="488"/>
    </location>
</feature>
<dbReference type="PANTHER" id="PTHR31851">
    <property type="entry name" value="FE(2+)/MN(2+) TRANSPORTER PCL1"/>
    <property type="match status" value="1"/>
</dbReference>
<evidence type="ECO:0000256" key="5">
    <source>
        <dbReference type="ARBA" id="ARBA00022692"/>
    </source>
</evidence>
<keyword evidence="3" id="KW-0406">Ion transport</keyword>
<keyword evidence="6 9" id="KW-1133">Transmembrane helix</keyword>
<comment type="caution">
    <text evidence="10">The sequence shown here is derived from an EMBL/GenBank/DDBJ whole genome shotgun (WGS) entry which is preliminary data.</text>
</comment>
<evidence type="ECO:0000256" key="1">
    <source>
        <dbReference type="ARBA" id="ARBA00004128"/>
    </source>
</evidence>
<dbReference type="Pfam" id="PF01988">
    <property type="entry name" value="VIT1"/>
    <property type="match status" value="2"/>
</dbReference>
<keyword evidence="3" id="KW-0813">Transport</keyword>
<dbReference type="EMBL" id="BKCJ010001176">
    <property type="protein sequence ID" value="GEU39456.1"/>
    <property type="molecule type" value="Genomic_DNA"/>
</dbReference>
<protein>
    <submittedName>
        <fullName evidence="10">Vacuolar iron transporter homolog 4-like</fullName>
    </submittedName>
</protein>
<keyword evidence="5 9" id="KW-0812">Transmembrane</keyword>
<feature type="transmembrane region" description="Helical" evidence="9">
    <location>
        <begin position="522"/>
        <end position="544"/>
    </location>
</feature>
<keyword evidence="3" id="KW-0410">Iron transport</keyword>
<dbReference type="AlphaFoldDB" id="A0A6L2JR21"/>
<keyword evidence="3" id="KW-0408">Iron</keyword>
<dbReference type="CDD" id="cd02436">
    <property type="entry name" value="Nodulin-21"/>
    <property type="match status" value="1"/>
</dbReference>
<keyword evidence="7 9" id="KW-0472">Membrane</keyword>
<comment type="similarity">
    <text evidence="2">Belongs to the CCC1 family.</text>
</comment>
<dbReference type="GO" id="GO:0006826">
    <property type="term" value="P:iron ion transport"/>
    <property type="evidence" value="ECO:0007669"/>
    <property type="project" value="UniProtKB-KW"/>
</dbReference>
<organism evidence="10">
    <name type="scientific">Tanacetum cinerariifolium</name>
    <name type="common">Dalmatian daisy</name>
    <name type="synonym">Chrysanthemum cinerariifolium</name>
    <dbReference type="NCBI Taxonomy" id="118510"/>
    <lineage>
        <taxon>Eukaryota</taxon>
        <taxon>Viridiplantae</taxon>
        <taxon>Streptophyta</taxon>
        <taxon>Embryophyta</taxon>
        <taxon>Tracheophyta</taxon>
        <taxon>Spermatophyta</taxon>
        <taxon>Magnoliopsida</taxon>
        <taxon>eudicotyledons</taxon>
        <taxon>Gunneridae</taxon>
        <taxon>Pentapetalae</taxon>
        <taxon>asterids</taxon>
        <taxon>campanulids</taxon>
        <taxon>Asterales</taxon>
        <taxon>Asteraceae</taxon>
        <taxon>Asteroideae</taxon>
        <taxon>Anthemideae</taxon>
        <taxon>Anthemidinae</taxon>
        <taxon>Tanacetum</taxon>
    </lineage>
</organism>
<evidence type="ECO:0000256" key="6">
    <source>
        <dbReference type="ARBA" id="ARBA00022989"/>
    </source>
</evidence>
<dbReference type="GO" id="GO:0005774">
    <property type="term" value="C:vacuolar membrane"/>
    <property type="evidence" value="ECO:0007669"/>
    <property type="project" value="UniProtKB-SubCell"/>
</dbReference>
<comment type="catalytic activity">
    <reaction evidence="8">
        <text>Fe(2+)(in) = Fe(2+)(out)</text>
        <dbReference type="Rhea" id="RHEA:28486"/>
        <dbReference type="ChEBI" id="CHEBI:29033"/>
    </reaction>
    <physiologicalReaction direction="left-to-right" evidence="8">
        <dbReference type="Rhea" id="RHEA:28487"/>
    </physiologicalReaction>
</comment>
<comment type="subcellular location">
    <subcellularLocation>
        <location evidence="1">Vacuole membrane</location>
        <topology evidence="1">Multi-pass membrane protein</topology>
    </subcellularLocation>
</comment>
<sequence length="652" mass="71100">MHRECVGIDSASSLGFAECVDCWVPDAVARSASFRKSRIRKRNEVLRDEVKRKVVCAVRASENAIRKASVAKSKAELAKSKVVMAKSAMDVVGSGKGKGDVQLAIMLHRAINSSPRIGRYGCLMSLVRGDEGEMACYSRRKGRKNGSLICYTRRCVKEKVKGKGPLTCYTRKRLGSNEIDAGLKVSNCGSSSENCINDECVEIDGERVDMGCDRYVLKYQRIGKGTPRPSVFVRDSDYGSCMDSSDMKTEDTSDTRDIGSGNECYEVFDKCDDNGDRFLLKYKRLRSKGGSSCKNGLSQVKPTLVFFYLPVLILDEKNGGDGIKQDNTCRVNCYDPTSMGLSVLDHLSRFQHSEWWPMEWWLAPEKRRVPIVTNIAVTNEDVGSSKRGFIVDLCDITSSFLLSIVAAKTDVCIPVCEDRSEHGQVSIEEDVDYSQRGQWLHAAVLGATDGLVSVASLMMGIGAVKQDVRVMIITGFAGLVAGACSMAIGEFVSVYSQRDVEVAQMKRDNIIEKEALPNPIQAAVASALAFMVGAIVPLLAAAFVVDHKVRLGVVVATVSLALVVFGWVGAVLGKTPVVKSYVRILVGGWIAMEEPSLFSTHLCVVGDVDFTLLSSSFTTSGLHSISVLYCSETLFQSAYWADSSSRVDSQSS</sequence>
<dbReference type="InterPro" id="IPR008217">
    <property type="entry name" value="Ccc1_fam"/>
</dbReference>
<evidence type="ECO:0000256" key="2">
    <source>
        <dbReference type="ARBA" id="ARBA00007049"/>
    </source>
</evidence>
<evidence type="ECO:0000256" key="9">
    <source>
        <dbReference type="SAM" id="Phobius"/>
    </source>
</evidence>
<reference evidence="10" key="1">
    <citation type="journal article" date="2019" name="Sci. Rep.">
        <title>Draft genome of Tanacetum cinerariifolium, the natural source of mosquito coil.</title>
        <authorList>
            <person name="Yamashiro T."/>
            <person name="Shiraishi A."/>
            <person name="Satake H."/>
            <person name="Nakayama K."/>
        </authorList>
    </citation>
    <scope>NUCLEOTIDE SEQUENCE</scope>
</reference>
<dbReference type="GO" id="GO:0005384">
    <property type="term" value="F:manganese ion transmembrane transporter activity"/>
    <property type="evidence" value="ECO:0007669"/>
    <property type="project" value="InterPro"/>
</dbReference>
<name>A0A6L2JR21_TANCI</name>
<feature type="transmembrane region" description="Helical" evidence="9">
    <location>
        <begin position="439"/>
        <end position="461"/>
    </location>
</feature>
<evidence type="ECO:0000313" key="10">
    <source>
        <dbReference type="EMBL" id="GEU39456.1"/>
    </source>
</evidence>
<evidence type="ECO:0000256" key="4">
    <source>
        <dbReference type="ARBA" id="ARBA00022554"/>
    </source>
</evidence>
<evidence type="ECO:0000256" key="8">
    <source>
        <dbReference type="ARBA" id="ARBA00044464"/>
    </source>
</evidence>
<feature type="transmembrane region" description="Helical" evidence="9">
    <location>
        <begin position="551"/>
        <end position="573"/>
    </location>
</feature>
<keyword evidence="4" id="KW-0926">Vacuole</keyword>
<gene>
    <name evidence="10" type="ORF">Tci_011434</name>
</gene>